<dbReference type="GO" id="GO:0003677">
    <property type="term" value="F:DNA binding"/>
    <property type="evidence" value="ECO:0007669"/>
    <property type="project" value="InterPro"/>
</dbReference>
<evidence type="ECO:0000259" key="1">
    <source>
        <dbReference type="PROSITE" id="PS50943"/>
    </source>
</evidence>
<reference evidence="2" key="1">
    <citation type="journal article" date="2021" name="Proc. Natl. Acad. Sci. U.S.A.">
        <title>A Catalog of Tens of Thousands of Viruses from Human Metagenomes Reveals Hidden Associations with Chronic Diseases.</title>
        <authorList>
            <person name="Tisza M.J."/>
            <person name="Buck C.B."/>
        </authorList>
    </citation>
    <scope>NUCLEOTIDE SEQUENCE</scope>
    <source>
        <strain evidence="2">CtS1E53</strain>
    </source>
</reference>
<protein>
    <submittedName>
        <fullName evidence="2">Helix-turn-helix domain protein</fullName>
    </submittedName>
</protein>
<dbReference type="InterPro" id="IPR001387">
    <property type="entry name" value="Cro/C1-type_HTH"/>
</dbReference>
<feature type="domain" description="HTH cro/C1-type" evidence="1">
    <location>
        <begin position="108"/>
        <end position="162"/>
    </location>
</feature>
<sequence>MEMELVYKERNELKAKIEAHGIGAPTRWIELATSAMAGNKAAKAECAELLGREVKTMLDLYNIQSAAFDVATPGERRRSESSALRALNTGHSAKNDANAYLANRLGSIRREKGMTQKELAKKAGIALVTLQKLENGSNILLHARTETTVALAKALEISVEELVNGAGA</sequence>
<dbReference type="PROSITE" id="PS50943">
    <property type="entry name" value="HTH_CROC1"/>
    <property type="match status" value="1"/>
</dbReference>
<dbReference type="CDD" id="cd00093">
    <property type="entry name" value="HTH_XRE"/>
    <property type="match status" value="1"/>
</dbReference>
<accession>A0A8S5MFA0</accession>
<dbReference type="EMBL" id="BK014885">
    <property type="protein sequence ID" value="DAD80611.1"/>
    <property type="molecule type" value="Genomic_DNA"/>
</dbReference>
<dbReference type="SUPFAM" id="SSF47413">
    <property type="entry name" value="lambda repressor-like DNA-binding domains"/>
    <property type="match status" value="1"/>
</dbReference>
<name>A0A8S5MFA0_9CAUD</name>
<dbReference type="InterPro" id="IPR010982">
    <property type="entry name" value="Lambda_DNA-bd_dom_sf"/>
</dbReference>
<evidence type="ECO:0000313" key="2">
    <source>
        <dbReference type="EMBL" id="DAD80611.1"/>
    </source>
</evidence>
<proteinExistence type="predicted"/>
<dbReference type="SMART" id="SM00530">
    <property type="entry name" value="HTH_XRE"/>
    <property type="match status" value="1"/>
</dbReference>
<organism evidence="2">
    <name type="scientific">Siphoviridae sp. ctS1E53</name>
    <dbReference type="NCBI Taxonomy" id="2826340"/>
    <lineage>
        <taxon>Viruses</taxon>
        <taxon>Duplodnaviria</taxon>
        <taxon>Heunggongvirae</taxon>
        <taxon>Uroviricota</taxon>
        <taxon>Caudoviricetes</taxon>
    </lineage>
</organism>
<dbReference type="Gene3D" id="1.10.260.40">
    <property type="entry name" value="lambda repressor-like DNA-binding domains"/>
    <property type="match status" value="1"/>
</dbReference>
<dbReference type="Pfam" id="PF01381">
    <property type="entry name" value="HTH_3"/>
    <property type="match status" value="1"/>
</dbReference>